<accession>A0A6V7R9R2</accession>
<dbReference type="Proteomes" id="UP000521032">
    <property type="component" value="Unassembled WGS sequence"/>
</dbReference>
<name>A0A6V7R9R2_9BACL</name>
<feature type="transmembrane region" description="Helical" evidence="2">
    <location>
        <begin position="21"/>
        <end position="42"/>
    </location>
</feature>
<keyword evidence="4" id="KW-1185">Reference proteome</keyword>
<evidence type="ECO:0000313" key="3">
    <source>
        <dbReference type="EMBL" id="CAD2073728.1"/>
    </source>
</evidence>
<dbReference type="Pfam" id="PF10518">
    <property type="entry name" value="TAT_signal"/>
    <property type="match status" value="1"/>
</dbReference>
<reference evidence="3 4" key="1">
    <citation type="submission" date="2020-07" db="EMBL/GenBank/DDBJ databases">
        <authorList>
            <person name="Criscuolo A."/>
        </authorList>
    </citation>
    <scope>NUCLEOTIDE SEQUENCE [LARGE SCALE GENOMIC DNA]</scope>
    <source>
        <strain evidence="4">CIP 111030</strain>
    </source>
</reference>
<proteinExistence type="predicted"/>
<dbReference type="AlphaFoldDB" id="A0A6V7R9R2"/>
<evidence type="ECO:0000256" key="2">
    <source>
        <dbReference type="SAM" id="Phobius"/>
    </source>
</evidence>
<dbReference type="InterPro" id="IPR019546">
    <property type="entry name" value="TAT_signal_bac_arc"/>
</dbReference>
<evidence type="ECO:0000313" key="4">
    <source>
        <dbReference type="Proteomes" id="UP000521032"/>
    </source>
</evidence>
<sequence length="266" mass="29795">MSNDEKRPPENNEKQFSRRDFLKTTGVATGGILAGSLLGGVVTHFGDANQEPHGEGGTTETPESTKGNLTDARVFFSRNSDFDTLAAAAERIFPEDDLGPGAISLGVPYFIDKQCHSWWGFNGKNYTDGPHDFEKTPKFGIQEKLNRGEIFKLGLNKINEIANDEFDGNFWEIDTKDQDEILKKFEANDESAKMNGVRADVFFQLLRDTTIWGVYADPAYGGNRNMEGWKMMGYPGPRMGWEGIIEESDFHEEEPQGLRTYQGGKM</sequence>
<dbReference type="InterPro" id="IPR006311">
    <property type="entry name" value="TAT_signal"/>
</dbReference>
<keyword evidence="2" id="KW-0472">Membrane</keyword>
<comment type="caution">
    <text evidence="3">The sequence shown here is derived from an EMBL/GenBank/DDBJ whole genome shotgun (WGS) entry which is preliminary data.</text>
</comment>
<feature type="region of interest" description="Disordered" evidence="1">
    <location>
        <begin position="44"/>
        <end position="66"/>
    </location>
</feature>
<dbReference type="PROSITE" id="PS51318">
    <property type="entry name" value="TAT"/>
    <property type="match status" value="1"/>
</dbReference>
<feature type="region of interest" description="Disordered" evidence="1">
    <location>
        <begin position="1"/>
        <end position="20"/>
    </location>
</feature>
<dbReference type="EMBL" id="CAJEWE010000007">
    <property type="protein sequence ID" value="CAD2073728.1"/>
    <property type="molecule type" value="Genomic_DNA"/>
</dbReference>
<dbReference type="NCBIfam" id="TIGR01409">
    <property type="entry name" value="TAT_signal_seq"/>
    <property type="match status" value="1"/>
</dbReference>
<dbReference type="InterPro" id="IPR027056">
    <property type="entry name" value="Gluconate_2DH_su3"/>
</dbReference>
<protein>
    <submittedName>
        <fullName evidence="3">Gluconate 2-dehydrogenase subunit 3</fullName>
    </submittedName>
</protein>
<dbReference type="RefSeq" id="WP_186085724.1">
    <property type="nucleotide sequence ID" value="NZ_BMDB01000002.1"/>
</dbReference>
<gene>
    <name evidence="3" type="ORF">JEOSCH030_00544</name>
</gene>
<organism evidence="3 4">
    <name type="scientific">Phocicoccus schoeneichii</name>
    <dbReference type="NCBI Taxonomy" id="1812261"/>
    <lineage>
        <taxon>Bacteria</taxon>
        <taxon>Bacillati</taxon>
        <taxon>Bacillota</taxon>
        <taxon>Bacilli</taxon>
        <taxon>Bacillales</taxon>
        <taxon>Salinicoccaceae</taxon>
        <taxon>Phocicoccus</taxon>
    </lineage>
</organism>
<evidence type="ECO:0000256" key="1">
    <source>
        <dbReference type="SAM" id="MobiDB-lite"/>
    </source>
</evidence>
<dbReference type="Pfam" id="PF13618">
    <property type="entry name" value="Gluconate_2-dh3"/>
    <property type="match status" value="1"/>
</dbReference>
<keyword evidence="2" id="KW-0812">Transmembrane</keyword>
<keyword evidence="2" id="KW-1133">Transmembrane helix</keyword>